<dbReference type="HOGENOM" id="CLU_041061_0_0_1"/>
<evidence type="ECO:0000256" key="4">
    <source>
        <dbReference type="ARBA" id="ARBA00022679"/>
    </source>
</evidence>
<dbReference type="AlphaFoldDB" id="W2SBI2"/>
<dbReference type="CDD" id="cd02440">
    <property type="entry name" value="AdoMet_MTases"/>
    <property type="match status" value="1"/>
</dbReference>
<keyword evidence="5 11" id="KW-0949">S-adenosyl-L-methionine</keyword>
<evidence type="ECO:0000256" key="11">
    <source>
        <dbReference type="PROSITE-ProRule" id="PRU01023"/>
    </source>
</evidence>
<comment type="catalytic activity">
    <reaction evidence="10">
        <text>a cytidine in rRNA + S-adenosyl-L-methionine = a 5-methylcytidine in rRNA + S-adenosyl-L-homocysteine + H(+)</text>
        <dbReference type="Rhea" id="RHEA:61484"/>
        <dbReference type="Rhea" id="RHEA-COMP:15836"/>
        <dbReference type="Rhea" id="RHEA-COMP:15837"/>
        <dbReference type="ChEBI" id="CHEBI:15378"/>
        <dbReference type="ChEBI" id="CHEBI:57856"/>
        <dbReference type="ChEBI" id="CHEBI:59789"/>
        <dbReference type="ChEBI" id="CHEBI:74483"/>
        <dbReference type="ChEBI" id="CHEBI:82748"/>
    </reaction>
</comment>
<protein>
    <recommendedName>
        <fullName evidence="9">NOL1/NOP2/Sun domain family member 4</fullName>
    </recommendedName>
</protein>
<feature type="domain" description="SAM-dependent MTase RsmB/NOP-type" evidence="12">
    <location>
        <begin position="22"/>
        <end position="312"/>
    </location>
</feature>
<evidence type="ECO:0000256" key="6">
    <source>
        <dbReference type="ARBA" id="ARBA00022884"/>
    </source>
</evidence>
<dbReference type="PRINTS" id="PR02008">
    <property type="entry name" value="RCMTFAMILY"/>
</dbReference>
<evidence type="ECO:0000313" key="13">
    <source>
        <dbReference type="EMBL" id="ETN45960.1"/>
    </source>
</evidence>
<dbReference type="GO" id="GO:0031167">
    <property type="term" value="P:rRNA methylation"/>
    <property type="evidence" value="ECO:0007669"/>
    <property type="project" value="TreeGrafter"/>
</dbReference>
<gene>
    <name evidence="13" type="ORF">HMPREF1541_00142</name>
</gene>
<feature type="binding site" evidence="11">
    <location>
        <position position="172"/>
    </location>
    <ligand>
        <name>S-adenosyl-L-methionine</name>
        <dbReference type="ChEBI" id="CHEBI:59789"/>
    </ligand>
</feature>
<dbReference type="Proteomes" id="UP000030752">
    <property type="component" value="Unassembled WGS sequence"/>
</dbReference>
<feature type="binding site" evidence="11">
    <location>
        <position position="143"/>
    </location>
    <ligand>
        <name>S-adenosyl-L-methionine</name>
        <dbReference type="ChEBI" id="CHEBI:59789"/>
    </ligand>
</feature>
<feature type="binding site" evidence="11">
    <location>
        <begin position="121"/>
        <end position="127"/>
    </location>
    <ligand>
        <name>S-adenosyl-L-methionine</name>
        <dbReference type="ChEBI" id="CHEBI:59789"/>
    </ligand>
</feature>
<evidence type="ECO:0000256" key="3">
    <source>
        <dbReference type="ARBA" id="ARBA00022603"/>
    </source>
</evidence>
<dbReference type="GO" id="GO:0003723">
    <property type="term" value="F:RNA binding"/>
    <property type="evidence" value="ECO:0007669"/>
    <property type="project" value="UniProtKB-UniRule"/>
</dbReference>
<evidence type="ECO:0000259" key="12">
    <source>
        <dbReference type="PROSITE" id="PS51686"/>
    </source>
</evidence>
<reference evidence="13 14" key="1">
    <citation type="submission" date="2013-03" db="EMBL/GenBank/DDBJ databases">
        <title>The Genome Sequence of Phialophora europaea CBS 101466.</title>
        <authorList>
            <consortium name="The Broad Institute Genomics Platform"/>
            <person name="Cuomo C."/>
            <person name="de Hoog S."/>
            <person name="Gorbushina A."/>
            <person name="Walker B."/>
            <person name="Young S.K."/>
            <person name="Zeng Q."/>
            <person name="Gargeya S."/>
            <person name="Fitzgerald M."/>
            <person name="Haas B."/>
            <person name="Abouelleil A."/>
            <person name="Allen A.W."/>
            <person name="Alvarado L."/>
            <person name="Arachchi H.M."/>
            <person name="Berlin A.M."/>
            <person name="Chapman S.B."/>
            <person name="Gainer-Dewar J."/>
            <person name="Goldberg J."/>
            <person name="Griggs A."/>
            <person name="Gujja S."/>
            <person name="Hansen M."/>
            <person name="Howarth C."/>
            <person name="Imamovic A."/>
            <person name="Ireland A."/>
            <person name="Larimer J."/>
            <person name="McCowan C."/>
            <person name="Murphy C."/>
            <person name="Pearson M."/>
            <person name="Poon T.W."/>
            <person name="Priest M."/>
            <person name="Roberts A."/>
            <person name="Saif S."/>
            <person name="Shea T."/>
            <person name="Sisk P."/>
            <person name="Sykes S."/>
            <person name="Wortman J."/>
            <person name="Nusbaum C."/>
            <person name="Birren B."/>
        </authorList>
    </citation>
    <scope>NUCLEOTIDE SEQUENCE [LARGE SCALE GENOMIC DNA]</scope>
    <source>
        <strain evidence="13 14">CBS 101466</strain>
    </source>
</reference>
<keyword evidence="2" id="KW-0698">rRNA processing</keyword>
<sequence length="315" mass="35123">MPTKAEQKRSTQAAAAFNNYYASIWGEERWQQTLLPALLAPTRHAALINTFAPDEAIATELESLAVDNSTRLPCLQGEKDTFPPPRKTPSGLLSHYNLDAASVLAAELLDVRAEHHVLDLCAAPGGKSIVIAQHRPATLHSNELDTSRNKRLAANLKSYLPADFNLKVLKLDGTDKRAVFPLNEYDRILLDAPCSSERHVLHKYAGNPVAEEMMNWKASHTKTLARTQVSLLMRALRLVKVGGRVVYATCSLSTEENDGVIERCRQKYEFEIVDDDVLDNLSEKTRYGRIVLPDHGSGGRWGPLYFCVLIKHQSR</sequence>
<dbReference type="GeneID" id="19967481"/>
<evidence type="ECO:0000256" key="1">
    <source>
        <dbReference type="ARBA" id="ARBA00004173"/>
    </source>
</evidence>
<dbReference type="PANTHER" id="PTHR22808">
    <property type="entry name" value="NCL1 YEAST -RELATED NOL1/NOP2/FMU SUN DOMAIN-CONTAINING"/>
    <property type="match status" value="1"/>
</dbReference>
<dbReference type="SUPFAM" id="SSF53335">
    <property type="entry name" value="S-adenosyl-L-methionine-dependent methyltransferases"/>
    <property type="match status" value="1"/>
</dbReference>
<dbReference type="eggNOG" id="KOG2198">
    <property type="taxonomic scope" value="Eukaryota"/>
</dbReference>
<keyword evidence="14" id="KW-1185">Reference proteome</keyword>
<evidence type="ECO:0000256" key="7">
    <source>
        <dbReference type="ARBA" id="ARBA00022946"/>
    </source>
</evidence>
<feature type="binding site" evidence="11">
    <location>
        <position position="191"/>
    </location>
    <ligand>
        <name>S-adenosyl-L-methionine</name>
        <dbReference type="ChEBI" id="CHEBI:59789"/>
    </ligand>
</feature>
<dbReference type="RefSeq" id="XP_008710672.1">
    <property type="nucleotide sequence ID" value="XM_008712450.1"/>
</dbReference>
<dbReference type="OrthoDB" id="427002at2759"/>
<feature type="active site" description="Nucleophile" evidence="11">
    <location>
        <position position="250"/>
    </location>
</feature>
<keyword evidence="6 11" id="KW-0694">RNA-binding</keyword>
<keyword evidence="8" id="KW-0496">Mitochondrion</keyword>
<dbReference type="Gene3D" id="6.20.240.40">
    <property type="match status" value="1"/>
</dbReference>
<keyword evidence="7" id="KW-0809">Transit peptide</keyword>
<dbReference type="InParanoid" id="W2SBI2"/>
<accession>W2SBI2</accession>
<evidence type="ECO:0000313" key="14">
    <source>
        <dbReference type="Proteomes" id="UP000030752"/>
    </source>
</evidence>
<comment type="subcellular location">
    <subcellularLocation>
        <location evidence="1">Mitochondrion</location>
    </subcellularLocation>
</comment>
<name>W2SBI2_CYPE1</name>
<dbReference type="STRING" id="1220924.W2SBI2"/>
<comment type="similarity">
    <text evidence="11">Belongs to the class I-like SAM-binding methyltransferase superfamily. RsmB/NOP family.</text>
</comment>
<dbReference type="Gene3D" id="3.40.50.150">
    <property type="entry name" value="Vaccinia Virus protein VP39"/>
    <property type="match status" value="1"/>
</dbReference>
<dbReference type="GO" id="GO:0005762">
    <property type="term" value="C:mitochondrial large ribosomal subunit"/>
    <property type="evidence" value="ECO:0007669"/>
    <property type="project" value="TreeGrafter"/>
</dbReference>
<dbReference type="InterPro" id="IPR001678">
    <property type="entry name" value="MeTrfase_RsmB-F_NOP2_dom"/>
</dbReference>
<evidence type="ECO:0000256" key="2">
    <source>
        <dbReference type="ARBA" id="ARBA00022552"/>
    </source>
</evidence>
<dbReference type="InterPro" id="IPR023267">
    <property type="entry name" value="RCMT"/>
</dbReference>
<dbReference type="PANTHER" id="PTHR22808:SF3">
    <property type="entry name" value="5-METHYLCYTOSINE RRNA METHYLTRANSFERASE NSUN4"/>
    <property type="match status" value="1"/>
</dbReference>
<evidence type="ECO:0000256" key="9">
    <source>
        <dbReference type="ARBA" id="ARBA00042050"/>
    </source>
</evidence>
<dbReference type="InterPro" id="IPR029063">
    <property type="entry name" value="SAM-dependent_MTases_sf"/>
</dbReference>
<proteinExistence type="inferred from homology"/>
<dbReference type="InterPro" id="IPR049560">
    <property type="entry name" value="MeTrfase_RsmB-F_NOP2_cat"/>
</dbReference>
<evidence type="ECO:0000256" key="5">
    <source>
        <dbReference type="ARBA" id="ARBA00022691"/>
    </source>
</evidence>
<dbReference type="PROSITE" id="PS51686">
    <property type="entry name" value="SAM_MT_RSMB_NOP"/>
    <property type="match status" value="1"/>
</dbReference>
<dbReference type="VEuPathDB" id="FungiDB:HMPREF1541_00142"/>
<keyword evidence="3 11" id="KW-0489">Methyltransferase</keyword>
<keyword evidence="4 11" id="KW-0808">Transferase</keyword>
<evidence type="ECO:0000256" key="8">
    <source>
        <dbReference type="ARBA" id="ARBA00023128"/>
    </source>
</evidence>
<dbReference type="EMBL" id="KB822711">
    <property type="protein sequence ID" value="ETN45960.1"/>
    <property type="molecule type" value="Genomic_DNA"/>
</dbReference>
<evidence type="ECO:0000256" key="10">
    <source>
        <dbReference type="ARBA" id="ARBA00049302"/>
    </source>
</evidence>
<dbReference type="Pfam" id="PF01189">
    <property type="entry name" value="Methyltr_RsmB-F"/>
    <property type="match status" value="1"/>
</dbReference>
<dbReference type="GO" id="GO:0008173">
    <property type="term" value="F:RNA methyltransferase activity"/>
    <property type="evidence" value="ECO:0007669"/>
    <property type="project" value="InterPro"/>
</dbReference>
<organism evidence="13 14">
    <name type="scientific">Cyphellophora europaea (strain CBS 101466)</name>
    <name type="common">Phialophora europaea</name>
    <dbReference type="NCBI Taxonomy" id="1220924"/>
    <lineage>
        <taxon>Eukaryota</taxon>
        <taxon>Fungi</taxon>
        <taxon>Dikarya</taxon>
        <taxon>Ascomycota</taxon>
        <taxon>Pezizomycotina</taxon>
        <taxon>Eurotiomycetes</taxon>
        <taxon>Chaetothyriomycetidae</taxon>
        <taxon>Chaetothyriales</taxon>
        <taxon>Cyphellophoraceae</taxon>
        <taxon>Cyphellophora</taxon>
    </lineage>
</organism>